<dbReference type="EMBL" id="JH816631">
    <property type="protein sequence ID" value="EKC33963.1"/>
    <property type="molecule type" value="Genomic_DNA"/>
</dbReference>
<dbReference type="AlphaFoldDB" id="K1QJK6"/>
<protein>
    <submittedName>
        <fullName evidence="1">Uncharacterized protein</fullName>
    </submittedName>
</protein>
<dbReference type="HOGENOM" id="CLU_2943984_0_0_1"/>
<reference evidence="1" key="1">
    <citation type="journal article" date="2012" name="Nature">
        <title>The oyster genome reveals stress adaptation and complexity of shell formation.</title>
        <authorList>
            <person name="Zhang G."/>
            <person name="Fang X."/>
            <person name="Guo X."/>
            <person name="Li L."/>
            <person name="Luo R."/>
            <person name="Xu F."/>
            <person name="Yang P."/>
            <person name="Zhang L."/>
            <person name="Wang X."/>
            <person name="Qi H."/>
            <person name="Xiong Z."/>
            <person name="Que H."/>
            <person name="Xie Y."/>
            <person name="Holland P.W."/>
            <person name="Paps J."/>
            <person name="Zhu Y."/>
            <person name="Wu F."/>
            <person name="Chen Y."/>
            <person name="Wang J."/>
            <person name="Peng C."/>
            <person name="Meng J."/>
            <person name="Yang L."/>
            <person name="Liu J."/>
            <person name="Wen B."/>
            <person name="Zhang N."/>
            <person name="Huang Z."/>
            <person name="Zhu Q."/>
            <person name="Feng Y."/>
            <person name="Mount A."/>
            <person name="Hedgecock D."/>
            <person name="Xu Z."/>
            <person name="Liu Y."/>
            <person name="Domazet-Loso T."/>
            <person name="Du Y."/>
            <person name="Sun X."/>
            <person name="Zhang S."/>
            <person name="Liu B."/>
            <person name="Cheng P."/>
            <person name="Jiang X."/>
            <person name="Li J."/>
            <person name="Fan D."/>
            <person name="Wang W."/>
            <person name="Fu W."/>
            <person name="Wang T."/>
            <person name="Wang B."/>
            <person name="Zhang J."/>
            <person name="Peng Z."/>
            <person name="Li Y."/>
            <person name="Li N."/>
            <person name="Wang J."/>
            <person name="Chen M."/>
            <person name="He Y."/>
            <person name="Tan F."/>
            <person name="Song X."/>
            <person name="Zheng Q."/>
            <person name="Huang R."/>
            <person name="Yang H."/>
            <person name="Du X."/>
            <person name="Chen L."/>
            <person name="Yang M."/>
            <person name="Gaffney P.M."/>
            <person name="Wang S."/>
            <person name="Luo L."/>
            <person name="She Z."/>
            <person name="Ming Y."/>
            <person name="Huang W."/>
            <person name="Zhang S."/>
            <person name="Huang B."/>
            <person name="Zhang Y."/>
            <person name="Qu T."/>
            <person name="Ni P."/>
            <person name="Miao G."/>
            <person name="Wang J."/>
            <person name="Wang Q."/>
            <person name="Steinberg C.E."/>
            <person name="Wang H."/>
            <person name="Li N."/>
            <person name="Qian L."/>
            <person name="Zhang G."/>
            <person name="Li Y."/>
            <person name="Yang H."/>
            <person name="Liu X."/>
            <person name="Wang J."/>
            <person name="Yin Y."/>
            <person name="Wang J."/>
        </authorList>
    </citation>
    <scope>NUCLEOTIDE SEQUENCE [LARGE SCALE GENOMIC DNA]</scope>
    <source>
        <strain evidence="1">05x7-T-G4-1.051#20</strain>
    </source>
</reference>
<gene>
    <name evidence="1" type="ORF">CGI_10021034</name>
</gene>
<evidence type="ECO:0000313" key="1">
    <source>
        <dbReference type="EMBL" id="EKC33963.1"/>
    </source>
</evidence>
<dbReference type="InParanoid" id="K1QJK6"/>
<proteinExistence type="predicted"/>
<accession>K1QJK6</accession>
<name>K1QJK6_MAGGI</name>
<organism evidence="1">
    <name type="scientific">Magallana gigas</name>
    <name type="common">Pacific oyster</name>
    <name type="synonym">Crassostrea gigas</name>
    <dbReference type="NCBI Taxonomy" id="29159"/>
    <lineage>
        <taxon>Eukaryota</taxon>
        <taxon>Metazoa</taxon>
        <taxon>Spiralia</taxon>
        <taxon>Lophotrochozoa</taxon>
        <taxon>Mollusca</taxon>
        <taxon>Bivalvia</taxon>
        <taxon>Autobranchia</taxon>
        <taxon>Pteriomorphia</taxon>
        <taxon>Ostreida</taxon>
        <taxon>Ostreoidea</taxon>
        <taxon>Ostreidae</taxon>
        <taxon>Magallana</taxon>
    </lineage>
</organism>
<sequence length="60" mass="7008">MEFNPCYTESTQSWQCAGERDGDVGRDHPPYLLQPRMLHTLTPQINRLKKKNVTYSRGEI</sequence>